<proteinExistence type="predicted"/>
<dbReference type="InParanoid" id="H3H467"/>
<dbReference type="VEuPathDB" id="FungiDB:KRP23_7555"/>
<reference evidence="2" key="2">
    <citation type="submission" date="2015-06" db="UniProtKB">
        <authorList>
            <consortium name="EnsemblProtists"/>
        </authorList>
    </citation>
    <scope>IDENTIFICATION</scope>
    <source>
        <strain evidence="2">Pr102</strain>
    </source>
</reference>
<dbReference type="STRING" id="164328.H3H467"/>
<dbReference type="eggNOG" id="KOG1947">
    <property type="taxonomic scope" value="Eukaryota"/>
</dbReference>
<keyword evidence="3" id="KW-1185">Reference proteome</keyword>
<evidence type="ECO:0000256" key="1">
    <source>
        <dbReference type="SAM" id="MobiDB-lite"/>
    </source>
</evidence>
<dbReference type="Proteomes" id="UP000005238">
    <property type="component" value="Unassembled WGS sequence"/>
</dbReference>
<feature type="region of interest" description="Disordered" evidence="1">
    <location>
        <begin position="105"/>
        <end position="134"/>
    </location>
</feature>
<dbReference type="AlphaFoldDB" id="H3H467"/>
<dbReference type="EnsemblProtists" id="Phyra85350">
    <property type="protein sequence ID" value="Phyra85350"/>
    <property type="gene ID" value="Phyra85350"/>
</dbReference>
<sequence length="351" mass="40043">MKFEAKIRMKQVKLRTKGNTFSREQVLALLTEEAVQGAQKEVENRFREMEEEFGYLKHAEALKLHHTEVKYLQEDIAKGLVNQLVHAKQESASVGSLLETIAVNEEKARQNTEAKKRKREGTDHPPPEVPETDIGEQVEKHFIDEEAAAARHYRANKRKEHMLHGRFPPELYASGLTLDEMSLQMVLAFPDPPLTTLQDRLKQVCAGMTDFKLAEFLQELPSKRHICDYVTAFRRLDGSYDTEAMETDLYEHFRMIRGSPELAAALVSIFDSDLEFGLTQALLNTIQVENEQILGQMIATESHKVASENTLVMEKRLIRMGYKSEELETEENQDGSTESEGNQHSRGGGRR</sequence>
<dbReference type="EMBL" id="DS566164">
    <property type="status" value="NOT_ANNOTATED_CDS"/>
    <property type="molecule type" value="Genomic_DNA"/>
</dbReference>
<dbReference type="HOGENOM" id="CLU_791028_0_0_1"/>
<evidence type="ECO:0000313" key="3">
    <source>
        <dbReference type="Proteomes" id="UP000005238"/>
    </source>
</evidence>
<feature type="compositionally biased region" description="Basic and acidic residues" evidence="1">
    <location>
        <begin position="105"/>
        <end position="126"/>
    </location>
</feature>
<evidence type="ECO:0000313" key="2">
    <source>
        <dbReference type="EnsemblProtists" id="Phyra85350"/>
    </source>
</evidence>
<reference evidence="3" key="1">
    <citation type="journal article" date="2006" name="Science">
        <title>Phytophthora genome sequences uncover evolutionary origins and mechanisms of pathogenesis.</title>
        <authorList>
            <person name="Tyler B.M."/>
            <person name="Tripathy S."/>
            <person name="Zhang X."/>
            <person name="Dehal P."/>
            <person name="Jiang R.H."/>
            <person name="Aerts A."/>
            <person name="Arredondo F.D."/>
            <person name="Baxter L."/>
            <person name="Bensasson D."/>
            <person name="Beynon J.L."/>
            <person name="Chapman J."/>
            <person name="Damasceno C.M."/>
            <person name="Dorrance A.E."/>
            <person name="Dou D."/>
            <person name="Dickerman A.W."/>
            <person name="Dubchak I.L."/>
            <person name="Garbelotto M."/>
            <person name="Gijzen M."/>
            <person name="Gordon S.G."/>
            <person name="Govers F."/>
            <person name="Grunwald N.J."/>
            <person name="Huang W."/>
            <person name="Ivors K.L."/>
            <person name="Jones R.W."/>
            <person name="Kamoun S."/>
            <person name="Krampis K."/>
            <person name="Lamour K.H."/>
            <person name="Lee M.K."/>
            <person name="McDonald W.H."/>
            <person name="Medina M."/>
            <person name="Meijer H.J."/>
            <person name="Nordberg E.K."/>
            <person name="Maclean D.J."/>
            <person name="Ospina-Giraldo M.D."/>
            <person name="Morris P.F."/>
            <person name="Phuntumart V."/>
            <person name="Putnam N.H."/>
            <person name="Rash S."/>
            <person name="Rose J.K."/>
            <person name="Sakihama Y."/>
            <person name="Salamov A.A."/>
            <person name="Savidor A."/>
            <person name="Scheuring C.F."/>
            <person name="Smith B.M."/>
            <person name="Sobral B.W."/>
            <person name="Terry A."/>
            <person name="Torto-Alalibo T.A."/>
            <person name="Win J."/>
            <person name="Xu Z."/>
            <person name="Zhang H."/>
            <person name="Grigoriev I.V."/>
            <person name="Rokhsar D.S."/>
            <person name="Boore J.L."/>
        </authorList>
    </citation>
    <scope>NUCLEOTIDE SEQUENCE [LARGE SCALE GENOMIC DNA]</scope>
    <source>
        <strain evidence="3">Pr102</strain>
    </source>
</reference>
<feature type="region of interest" description="Disordered" evidence="1">
    <location>
        <begin position="323"/>
        <end position="351"/>
    </location>
</feature>
<feature type="compositionally biased region" description="Polar residues" evidence="1">
    <location>
        <begin position="334"/>
        <end position="345"/>
    </location>
</feature>
<name>H3H467_PHYRM</name>
<protein>
    <submittedName>
        <fullName evidence="2">Uncharacterized protein</fullName>
    </submittedName>
</protein>
<dbReference type="VEuPathDB" id="FungiDB:KRP22_454"/>
<accession>H3H467</accession>
<organism evidence="2 3">
    <name type="scientific">Phytophthora ramorum</name>
    <name type="common">Sudden oak death agent</name>
    <dbReference type="NCBI Taxonomy" id="164328"/>
    <lineage>
        <taxon>Eukaryota</taxon>
        <taxon>Sar</taxon>
        <taxon>Stramenopiles</taxon>
        <taxon>Oomycota</taxon>
        <taxon>Peronosporomycetes</taxon>
        <taxon>Peronosporales</taxon>
        <taxon>Peronosporaceae</taxon>
        <taxon>Phytophthora</taxon>
    </lineage>
</organism>